<proteinExistence type="inferred from homology"/>
<dbReference type="InterPro" id="IPR037026">
    <property type="entry name" value="Vgr_OB-fold_dom_sf"/>
</dbReference>
<reference evidence="6" key="1">
    <citation type="submission" date="2022-02" db="EMBL/GenBank/DDBJ databases">
        <title>Characterization of Tn125 harboring carbapenem-resistant Acinetobacter bereziniae clinical isolates.</title>
        <authorList>
            <person name="Wong N.-K."/>
            <person name="Pan Q."/>
        </authorList>
    </citation>
    <scope>NUCLEOTIDE SEQUENCE</scope>
    <source>
        <strain evidence="6">GD03393</strain>
    </source>
</reference>
<organism evidence="6 7">
    <name type="scientific">Acinetobacter bereziniae</name>
    <name type="common">Acinetobacter genomosp. 10</name>
    <dbReference type="NCBI Taxonomy" id="106648"/>
    <lineage>
        <taxon>Bacteria</taxon>
        <taxon>Pseudomonadati</taxon>
        <taxon>Pseudomonadota</taxon>
        <taxon>Gammaproteobacteria</taxon>
        <taxon>Moraxellales</taxon>
        <taxon>Moraxellaceae</taxon>
        <taxon>Acinetobacter</taxon>
    </lineage>
</organism>
<dbReference type="Pfam" id="PF05954">
    <property type="entry name" value="Phage_GPD"/>
    <property type="match status" value="1"/>
</dbReference>
<evidence type="ECO:0000256" key="2">
    <source>
        <dbReference type="SAM" id="MobiDB-lite"/>
    </source>
</evidence>
<feature type="domain" description="Putative type VI secretion system Rhs element associated Vgr" evidence="5">
    <location>
        <begin position="559"/>
        <end position="665"/>
    </location>
</feature>
<gene>
    <name evidence="6" type="ORF">I9054_020840</name>
</gene>
<feature type="domain" description="DUF2345" evidence="4">
    <location>
        <begin position="848"/>
        <end position="994"/>
    </location>
</feature>
<dbReference type="AlphaFoldDB" id="A0A8I1AEN3"/>
<dbReference type="Pfam" id="PF04717">
    <property type="entry name" value="Phage_base_V"/>
    <property type="match status" value="1"/>
</dbReference>
<dbReference type="SUPFAM" id="SSF69255">
    <property type="entry name" value="gp5 N-terminal domain-like"/>
    <property type="match status" value="1"/>
</dbReference>
<evidence type="ECO:0000256" key="1">
    <source>
        <dbReference type="ARBA" id="ARBA00005558"/>
    </source>
</evidence>
<feature type="compositionally biased region" description="Basic and acidic residues" evidence="2">
    <location>
        <begin position="597"/>
        <end position="610"/>
    </location>
</feature>
<dbReference type="InterPro" id="IPR006531">
    <property type="entry name" value="Gp5/Vgr_OB"/>
</dbReference>
<feature type="region of interest" description="Disordered" evidence="2">
    <location>
        <begin position="269"/>
        <end position="290"/>
    </location>
</feature>
<dbReference type="InterPro" id="IPR018769">
    <property type="entry name" value="VgrG2_DUF2345"/>
</dbReference>
<evidence type="ECO:0000313" key="7">
    <source>
        <dbReference type="Proteomes" id="UP000644140"/>
    </source>
</evidence>
<sequence length="1129" mass="125260">MLKNINTLLESFGLGLQTRAVHVQFSNQALNGSVFLQCIQGQQYINQGLKAELLCLSTNAHIALKQFIGCQVAVDQVTDFGELYRTTGIITGASQGQSDGALSIYKLTLEDATSLWHKRRNSRVFMNKSILEISEVLFKEWQTKSALFASSLSLDSRGLKKQYDVRPFVMQSNETDYEFLTRLWRSEGINWLVDESERIVPVSAAQIQTQKLRLIDDNSQYEAMPRRSIRFHRSHATERFDTITSLIAQRSIQSTAVQVQRWQADNLAQDQGDSQLSNHQHSEQQDNETLSLEQAWTISPAWTSDLKGEDQTTASSSAQVDKLNTQLSQYQELQAKYFTAISSVRDAQVGYWFELREHPEIDQHEGSDREFLILGKTFYNQNNLPKELQDQLSKLLNLNYWDHLIKDQRQANELSLVRRRIPVVPEYNPLTHRPSAFPQRAKVVGPQGETIYVDQWGRIKVRFLFTRTDDNSHDGGAGSNDNDTDSAWVDVLTSWAGEGYGTRFHPRIGEIVVIDFFDGNVDRPFVMGRLHEAERHQTMFDVKGQLPDTKKLSGIRSSEVGGSGFNQLRFDDTTGQISAQLQSSHAATQLNLGNLSHPKDKETSNGRGEGFELRTDAYGAVRAGKGMLITTYAQENAIADHLEAAQAQSLLNQGAESMKVLSEIAVKQQTDALNVINRLPKFIQSLELKSAGQALNTTLNLFKEGVSSDPLNALKDCGGFIKDIGALGGNAKGIVDEFNEYFSDAKEAVENLKAFIENVEEHGTDIIKGKLASLKDNIKSNPFESISNVGKVLSNVEIKDFDIMSTCGTFNKGNKLEIKPLEALSSLQGFMEGYTQGLEDSSDNAKQEQGKIFRQALMLLASPNGIALTTPEDIILQASQDIAESANGSINMSAQKNIVGHAQDKISLFAAQKGLSAFAAKGPIKVQAQDDLIEIIAKKVIKLIATEDKIELTSSKEIDLKAGGTQLVVNGSGVFIKTGGKFEVKSGQQLFTSGATVNAQLPKMPESGIFSRRFDFSNIFSKDELKQQVRFKFVNHSRKTEFIGVLDELGRTQRFFSDSADDVEAIILGHDSEDLKELIVIKNDIDDTSDHSSCEGEGCCGAADDHDAIEDQNESCSEDLEADFCNFGK</sequence>
<dbReference type="Proteomes" id="UP000644140">
    <property type="component" value="Chromosome"/>
</dbReference>
<dbReference type="NCBIfam" id="TIGR01646">
    <property type="entry name" value="vgr_GE"/>
    <property type="match status" value="1"/>
</dbReference>
<dbReference type="Gene3D" id="2.30.110.50">
    <property type="match status" value="1"/>
</dbReference>
<dbReference type="NCBIfam" id="TIGR03361">
    <property type="entry name" value="VI_Rhs_Vgr"/>
    <property type="match status" value="1"/>
</dbReference>
<comment type="similarity">
    <text evidence="1">Belongs to the VgrG protein family.</text>
</comment>
<dbReference type="InterPro" id="IPR017847">
    <property type="entry name" value="T6SS_RhsGE_Vgr_subset"/>
</dbReference>
<name>A0A8I1AEN3_ACIBZ</name>
<dbReference type="Pfam" id="PF13296">
    <property type="entry name" value="T6SS_Vgr"/>
    <property type="match status" value="1"/>
</dbReference>
<dbReference type="Pfam" id="PF10106">
    <property type="entry name" value="DUF2345"/>
    <property type="match status" value="1"/>
</dbReference>
<evidence type="ECO:0000259" key="4">
    <source>
        <dbReference type="Pfam" id="PF10106"/>
    </source>
</evidence>
<dbReference type="RefSeq" id="WP_151781728.1">
    <property type="nucleotide sequence ID" value="NZ_BKNL01000125.1"/>
</dbReference>
<dbReference type="SUPFAM" id="SSF69279">
    <property type="entry name" value="Phage tail proteins"/>
    <property type="match status" value="1"/>
</dbReference>
<evidence type="ECO:0000259" key="3">
    <source>
        <dbReference type="Pfam" id="PF04717"/>
    </source>
</evidence>
<dbReference type="InterPro" id="IPR028244">
    <property type="entry name" value="T6SS_Rhs_Vgr_dom"/>
</dbReference>
<protein>
    <submittedName>
        <fullName evidence="6">Type VI secretion system tip protein VgrG</fullName>
    </submittedName>
</protein>
<evidence type="ECO:0000313" key="6">
    <source>
        <dbReference type="EMBL" id="UUN97732.1"/>
    </source>
</evidence>
<evidence type="ECO:0000259" key="5">
    <source>
        <dbReference type="Pfam" id="PF13296"/>
    </source>
</evidence>
<dbReference type="InterPro" id="IPR006533">
    <property type="entry name" value="T6SS_Vgr_RhsGE"/>
</dbReference>
<accession>A0A8I1AEN3</accession>
<dbReference type="Gene3D" id="4.10.220.110">
    <property type="match status" value="1"/>
</dbReference>
<dbReference type="Gene3D" id="3.55.50.10">
    <property type="entry name" value="Baseplate protein-like domains"/>
    <property type="match status" value="1"/>
</dbReference>
<dbReference type="EMBL" id="CP092085">
    <property type="protein sequence ID" value="UUN97732.1"/>
    <property type="molecule type" value="Genomic_DNA"/>
</dbReference>
<dbReference type="Gene3D" id="2.40.50.230">
    <property type="entry name" value="Gp5 N-terminal domain"/>
    <property type="match status" value="1"/>
</dbReference>
<feature type="region of interest" description="Disordered" evidence="2">
    <location>
        <begin position="591"/>
        <end position="610"/>
    </location>
</feature>
<feature type="domain" description="Gp5/Type VI secretion system Vgr protein OB-fold" evidence="3">
    <location>
        <begin position="482"/>
        <end position="531"/>
    </location>
</feature>
<feature type="compositionally biased region" description="Polar residues" evidence="2">
    <location>
        <begin position="269"/>
        <end position="279"/>
    </location>
</feature>